<comment type="caution">
    <text evidence="1">The sequence shown here is derived from an EMBL/GenBank/DDBJ whole genome shotgun (WGS) entry which is preliminary data.</text>
</comment>
<accession>A0A0F8XLN8</accession>
<sequence>MTPKEALQIVDGMRPIDLKNRLYDLLSWQVRKDRKLVHVAWYLNALKYQENPRPQKAGEAGRAKVAQLTGGIGGK</sequence>
<protein>
    <submittedName>
        <fullName evidence="1">Uncharacterized protein</fullName>
    </submittedName>
</protein>
<organism evidence="1">
    <name type="scientific">marine sediment metagenome</name>
    <dbReference type="NCBI Taxonomy" id="412755"/>
    <lineage>
        <taxon>unclassified sequences</taxon>
        <taxon>metagenomes</taxon>
        <taxon>ecological metagenomes</taxon>
    </lineage>
</organism>
<proteinExistence type="predicted"/>
<dbReference type="AlphaFoldDB" id="A0A0F8XLN8"/>
<evidence type="ECO:0000313" key="1">
    <source>
        <dbReference type="EMBL" id="KKK69982.1"/>
    </source>
</evidence>
<name>A0A0F8XLN8_9ZZZZ</name>
<reference evidence="1" key="1">
    <citation type="journal article" date="2015" name="Nature">
        <title>Complex archaea that bridge the gap between prokaryotes and eukaryotes.</title>
        <authorList>
            <person name="Spang A."/>
            <person name="Saw J.H."/>
            <person name="Jorgensen S.L."/>
            <person name="Zaremba-Niedzwiedzka K."/>
            <person name="Martijn J."/>
            <person name="Lind A.E."/>
            <person name="van Eijk R."/>
            <person name="Schleper C."/>
            <person name="Guy L."/>
            <person name="Ettema T.J."/>
        </authorList>
    </citation>
    <scope>NUCLEOTIDE SEQUENCE</scope>
</reference>
<dbReference type="EMBL" id="LAZR01058396">
    <property type="protein sequence ID" value="KKK69982.1"/>
    <property type="molecule type" value="Genomic_DNA"/>
</dbReference>
<gene>
    <name evidence="1" type="ORF">LCGC14_2928600</name>
</gene>